<keyword evidence="3" id="KW-1185">Reference proteome</keyword>
<dbReference type="AlphaFoldDB" id="A0A563DE07"/>
<sequence length="219" mass="26130">MKFLVIFLFTLLLSSCQGQETSKPIKTISSTPVQPKDSLMEKFNIQEFNKHQKNDEWEYIDKDGNEIRETYIEGDGYVVDINYLKYPFSTYKFFNTKGIIKTKGNYFHGNGFNKGIWTDYDEKGNIIKQINYDEPYKDYPWEKVKIWTESKNIDLLDPLTRVWREIDNDKPIWYISWDTKKLDKYSNQIIQNVEINGKKGEIIKEYTSSFGEEIPEKYR</sequence>
<organism evidence="2 3">
    <name type="scientific">Apibacter muscae</name>
    <dbReference type="NCBI Taxonomy" id="2509004"/>
    <lineage>
        <taxon>Bacteria</taxon>
        <taxon>Pseudomonadati</taxon>
        <taxon>Bacteroidota</taxon>
        <taxon>Flavobacteriia</taxon>
        <taxon>Flavobacteriales</taxon>
        <taxon>Weeksellaceae</taxon>
        <taxon>Apibacter</taxon>
    </lineage>
</organism>
<dbReference type="RefSeq" id="WP_146292581.1">
    <property type="nucleotide sequence ID" value="NZ_SELH01000019.1"/>
</dbReference>
<evidence type="ECO:0000313" key="3">
    <source>
        <dbReference type="Proteomes" id="UP000319499"/>
    </source>
</evidence>
<feature type="signal peptide" evidence="1">
    <location>
        <begin position="1"/>
        <end position="18"/>
    </location>
</feature>
<keyword evidence="1" id="KW-0732">Signal</keyword>
<feature type="chain" id="PRO_5022221791" description="Toxin-antitoxin system YwqK family antitoxin" evidence="1">
    <location>
        <begin position="19"/>
        <end position="219"/>
    </location>
</feature>
<protein>
    <recommendedName>
        <fullName evidence="4">Toxin-antitoxin system YwqK family antitoxin</fullName>
    </recommendedName>
</protein>
<proteinExistence type="predicted"/>
<reference evidence="2 3" key="1">
    <citation type="submission" date="2019-02" db="EMBL/GenBank/DDBJ databases">
        <title>Apibacter muscae sp. nov.: a novel member of the house fly microbiota.</title>
        <authorList>
            <person name="Park R."/>
        </authorList>
    </citation>
    <scope>NUCLEOTIDE SEQUENCE [LARGE SCALE GENOMIC DNA]</scope>
    <source>
        <strain evidence="2 3">AL1</strain>
    </source>
</reference>
<dbReference type="PROSITE" id="PS51257">
    <property type="entry name" value="PROKAR_LIPOPROTEIN"/>
    <property type="match status" value="1"/>
</dbReference>
<evidence type="ECO:0008006" key="4">
    <source>
        <dbReference type="Google" id="ProtNLM"/>
    </source>
</evidence>
<dbReference type="OrthoDB" id="1274094at2"/>
<dbReference type="EMBL" id="SELH01000019">
    <property type="protein sequence ID" value="TWP28362.1"/>
    <property type="molecule type" value="Genomic_DNA"/>
</dbReference>
<evidence type="ECO:0000313" key="2">
    <source>
        <dbReference type="EMBL" id="TWP28362.1"/>
    </source>
</evidence>
<comment type="caution">
    <text evidence="2">The sequence shown here is derived from an EMBL/GenBank/DDBJ whole genome shotgun (WGS) entry which is preliminary data.</text>
</comment>
<name>A0A563DE07_9FLAO</name>
<gene>
    <name evidence="2" type="ORF">ETU09_06090</name>
</gene>
<dbReference type="Gene3D" id="3.90.930.1">
    <property type="match status" value="1"/>
</dbReference>
<dbReference type="Proteomes" id="UP000319499">
    <property type="component" value="Unassembled WGS sequence"/>
</dbReference>
<evidence type="ECO:0000256" key="1">
    <source>
        <dbReference type="SAM" id="SignalP"/>
    </source>
</evidence>
<accession>A0A563DE07</accession>